<accession>A0A6N4DJ96</accession>
<evidence type="ECO:0000259" key="4">
    <source>
        <dbReference type="Pfam" id="PF13407"/>
    </source>
</evidence>
<dbReference type="GO" id="GO:0030246">
    <property type="term" value="F:carbohydrate binding"/>
    <property type="evidence" value="ECO:0007669"/>
    <property type="project" value="UniProtKB-ARBA"/>
</dbReference>
<name>A0A6N4DJ96_9GAMM</name>
<dbReference type="GO" id="GO:0055085">
    <property type="term" value="P:transmembrane transport"/>
    <property type="evidence" value="ECO:0007669"/>
    <property type="project" value="UniProtKB-ARBA"/>
</dbReference>
<dbReference type="EMBL" id="PQCO01000306">
    <property type="protein sequence ID" value="PUD98450.1"/>
    <property type="molecule type" value="Genomic_DNA"/>
</dbReference>
<comment type="subcellular location">
    <subcellularLocation>
        <location evidence="1">Cell envelope</location>
    </subcellularLocation>
</comment>
<organism evidence="5 6">
    <name type="scientific">Candidatus Sedimenticola endophacoides</name>
    <dbReference type="NCBI Taxonomy" id="2548426"/>
    <lineage>
        <taxon>Bacteria</taxon>
        <taxon>Pseudomonadati</taxon>
        <taxon>Pseudomonadota</taxon>
        <taxon>Gammaproteobacteria</taxon>
        <taxon>Chromatiales</taxon>
        <taxon>Sedimenticolaceae</taxon>
        <taxon>Sedimenticola</taxon>
    </lineage>
</organism>
<dbReference type="PANTHER" id="PTHR46847:SF1">
    <property type="entry name" value="D-ALLOSE-BINDING PERIPLASMIC PROTEIN-RELATED"/>
    <property type="match status" value="1"/>
</dbReference>
<proteinExistence type="inferred from homology"/>
<keyword evidence="3" id="KW-0732">Signal</keyword>
<dbReference type="SUPFAM" id="SSF53822">
    <property type="entry name" value="Periplasmic binding protein-like I"/>
    <property type="match status" value="1"/>
</dbReference>
<dbReference type="GO" id="GO:0030313">
    <property type="term" value="C:cell envelope"/>
    <property type="evidence" value="ECO:0007669"/>
    <property type="project" value="UniProtKB-SubCell"/>
</dbReference>
<comment type="similarity">
    <text evidence="2">Belongs to the bacterial solute-binding protein 2 family.</text>
</comment>
<protein>
    <recommendedName>
        <fullName evidence="4">Periplasmic binding protein domain-containing protein</fullName>
    </recommendedName>
</protein>
<dbReference type="AlphaFoldDB" id="A0A6N4DJ96"/>
<gene>
    <name evidence="5" type="ORF">C3L24_12800</name>
</gene>
<dbReference type="PANTHER" id="PTHR46847">
    <property type="entry name" value="D-ALLOSE-BINDING PERIPLASMIC PROTEIN-RELATED"/>
    <property type="match status" value="1"/>
</dbReference>
<evidence type="ECO:0000256" key="2">
    <source>
        <dbReference type="ARBA" id="ARBA00007639"/>
    </source>
</evidence>
<reference evidence="5 6" key="1">
    <citation type="submission" date="2018-01" db="EMBL/GenBank/DDBJ databases">
        <title>Novel co-symbiosis in the lucinid bivalve Phacoides pectinatus.</title>
        <authorList>
            <person name="Lim S.J."/>
            <person name="Davis B.G."/>
            <person name="Gill D.E."/>
            <person name="Engel A.S."/>
            <person name="Anderson L.C."/>
            <person name="Campbell B.J."/>
        </authorList>
    </citation>
    <scope>NUCLEOTIDE SEQUENCE [LARGE SCALE GENOMIC DNA]</scope>
    <source>
        <strain evidence="5">N3_P5</strain>
    </source>
</reference>
<evidence type="ECO:0000313" key="5">
    <source>
        <dbReference type="EMBL" id="PUD98450.1"/>
    </source>
</evidence>
<dbReference type="InterPro" id="IPR028082">
    <property type="entry name" value="Peripla_BP_I"/>
</dbReference>
<evidence type="ECO:0000313" key="6">
    <source>
        <dbReference type="Proteomes" id="UP000250928"/>
    </source>
</evidence>
<sequence length="209" mass="22422">MLAGSGWAAGVAGEAGEGQARPRLAYLVSDLRIPFWDILWRGIRSRAEGLGYRVQVYSANNGAKRELEHAVKVIRGGVDGIIVSPTNSSACATILKFARQGGIPVVIADVGTDGGAFVSYISSDNRDGAYRIGKVLTRRMHALGWGDGRVGIIAIPQTRENGRARTAGFMEALDEAGIRGAGIRQQVDFSYQETYPELFIKKGAPRSTN</sequence>
<evidence type="ECO:0000256" key="1">
    <source>
        <dbReference type="ARBA" id="ARBA00004196"/>
    </source>
</evidence>
<dbReference type="InterPro" id="IPR025997">
    <property type="entry name" value="SBP_2_dom"/>
</dbReference>
<evidence type="ECO:0000256" key="3">
    <source>
        <dbReference type="ARBA" id="ARBA00022729"/>
    </source>
</evidence>
<dbReference type="Pfam" id="PF13407">
    <property type="entry name" value="Peripla_BP_4"/>
    <property type="match status" value="1"/>
</dbReference>
<dbReference type="Proteomes" id="UP000250928">
    <property type="component" value="Unassembled WGS sequence"/>
</dbReference>
<feature type="domain" description="Periplasmic binding protein" evidence="4">
    <location>
        <begin position="25"/>
        <end position="179"/>
    </location>
</feature>
<comment type="caution">
    <text evidence="5">The sequence shown here is derived from an EMBL/GenBank/DDBJ whole genome shotgun (WGS) entry which is preliminary data.</text>
</comment>
<dbReference type="Gene3D" id="3.40.50.2300">
    <property type="match status" value="2"/>
</dbReference>